<dbReference type="Pfam" id="PF09449">
    <property type="entry name" value="DUF2020"/>
    <property type="match status" value="1"/>
</dbReference>
<name>A0A558AFX7_9PSEU</name>
<sequence length="173" mass="17396">MRRLVLALATVAVVATGCSQQSPAPSPSTPPATSTAAQPPPDPQPTGPGPCPYLATSFVADANGQHVSKVQTSADKPHPACFFYALTGKLQLTVQVYVGDAAVAKTLVNKAAPLNSSNPASSPAGWQGGYEPTDAGAVYAVGKGGAAVVVSTNQKQTVKARTVAEQTISALGL</sequence>
<comment type="caution">
    <text evidence="4">The sequence shown here is derived from an EMBL/GenBank/DDBJ whole genome shotgun (WGS) entry which is preliminary data.</text>
</comment>
<evidence type="ECO:0000256" key="1">
    <source>
        <dbReference type="SAM" id="MobiDB-lite"/>
    </source>
</evidence>
<dbReference type="AlphaFoldDB" id="A0A558AFX7"/>
<dbReference type="SUPFAM" id="SSF55724">
    <property type="entry name" value="Mog1p/PsbP-like"/>
    <property type="match status" value="1"/>
</dbReference>
<feature type="chain" id="PRO_5039034813" evidence="2">
    <location>
        <begin position="25"/>
        <end position="173"/>
    </location>
</feature>
<dbReference type="RefSeq" id="WP_144637321.1">
    <property type="nucleotide sequence ID" value="NZ_BNAX01000003.1"/>
</dbReference>
<dbReference type="Proteomes" id="UP000318578">
    <property type="component" value="Unassembled WGS sequence"/>
</dbReference>
<keyword evidence="5" id="KW-1185">Reference proteome</keyword>
<evidence type="ECO:0000313" key="5">
    <source>
        <dbReference type="Proteomes" id="UP000318578"/>
    </source>
</evidence>
<feature type="signal peptide" evidence="2">
    <location>
        <begin position="1"/>
        <end position="24"/>
    </location>
</feature>
<feature type="region of interest" description="Disordered" evidence="1">
    <location>
        <begin position="19"/>
        <end position="52"/>
    </location>
</feature>
<evidence type="ECO:0000256" key="2">
    <source>
        <dbReference type="SAM" id="SignalP"/>
    </source>
</evidence>
<accession>A0A558AFX7</accession>
<feature type="domain" description="DUF2020" evidence="3">
    <location>
        <begin position="37"/>
        <end position="173"/>
    </location>
</feature>
<protein>
    <submittedName>
        <fullName evidence="4">DUF2020 domain-containing protein</fullName>
    </submittedName>
</protein>
<dbReference type="PROSITE" id="PS51257">
    <property type="entry name" value="PROKAR_LIPOPROTEIN"/>
    <property type="match status" value="1"/>
</dbReference>
<dbReference type="InterPro" id="IPR016123">
    <property type="entry name" value="Mog1/PsbP_a/b/a-sand"/>
</dbReference>
<organism evidence="4 5">
    <name type="scientific">Amycolatopsis acidiphila</name>
    <dbReference type="NCBI Taxonomy" id="715473"/>
    <lineage>
        <taxon>Bacteria</taxon>
        <taxon>Bacillati</taxon>
        <taxon>Actinomycetota</taxon>
        <taxon>Actinomycetes</taxon>
        <taxon>Pseudonocardiales</taxon>
        <taxon>Pseudonocardiaceae</taxon>
        <taxon>Amycolatopsis</taxon>
    </lineage>
</organism>
<dbReference type="InterPro" id="IPR018567">
    <property type="entry name" value="DUF2020"/>
</dbReference>
<evidence type="ECO:0000259" key="3">
    <source>
        <dbReference type="Pfam" id="PF09449"/>
    </source>
</evidence>
<dbReference type="OrthoDB" id="4774058at2"/>
<feature type="compositionally biased region" description="Pro residues" evidence="1">
    <location>
        <begin position="38"/>
        <end position="51"/>
    </location>
</feature>
<evidence type="ECO:0000313" key="4">
    <source>
        <dbReference type="EMBL" id="TVT23164.1"/>
    </source>
</evidence>
<gene>
    <name evidence="4" type="ORF">FNH06_11150</name>
</gene>
<dbReference type="EMBL" id="VJZA01000013">
    <property type="protein sequence ID" value="TVT23164.1"/>
    <property type="molecule type" value="Genomic_DNA"/>
</dbReference>
<dbReference type="Gene3D" id="3.40.1000.10">
    <property type="entry name" value="Mog1/PsbP, alpha/beta/alpha sandwich"/>
    <property type="match status" value="1"/>
</dbReference>
<reference evidence="4 5" key="1">
    <citation type="submission" date="2019-07" db="EMBL/GenBank/DDBJ databases">
        <title>New species of Amycolatopsis and Streptomyces.</title>
        <authorList>
            <person name="Duangmal K."/>
            <person name="Teo W.F.A."/>
            <person name="Lipun K."/>
        </authorList>
    </citation>
    <scope>NUCLEOTIDE SEQUENCE [LARGE SCALE GENOMIC DNA]</scope>
    <source>
        <strain evidence="4 5">JCM 30562</strain>
    </source>
</reference>
<proteinExistence type="predicted"/>
<keyword evidence="2" id="KW-0732">Signal</keyword>